<dbReference type="Gene3D" id="1.20.5.2650">
    <property type="match status" value="1"/>
</dbReference>
<keyword evidence="2" id="KW-0472">Membrane</keyword>
<dbReference type="GeneID" id="85358384"/>
<gene>
    <name evidence="3" type="ORF">EV420DRAFT_1587132</name>
</gene>
<reference evidence="3" key="1">
    <citation type="submission" date="2023-06" db="EMBL/GenBank/DDBJ databases">
        <authorList>
            <consortium name="Lawrence Berkeley National Laboratory"/>
            <person name="Ahrendt S."/>
            <person name="Sahu N."/>
            <person name="Indic B."/>
            <person name="Wong-Bajracharya J."/>
            <person name="Merenyi Z."/>
            <person name="Ke H.-M."/>
            <person name="Monk M."/>
            <person name="Kocsube S."/>
            <person name="Drula E."/>
            <person name="Lipzen A."/>
            <person name="Balint B."/>
            <person name="Henrissat B."/>
            <person name="Andreopoulos B."/>
            <person name="Martin F.M."/>
            <person name="Harder C.B."/>
            <person name="Rigling D."/>
            <person name="Ford K.L."/>
            <person name="Foster G.D."/>
            <person name="Pangilinan J."/>
            <person name="Papanicolaou A."/>
            <person name="Barry K."/>
            <person name="LaButti K."/>
            <person name="Viragh M."/>
            <person name="Koriabine M."/>
            <person name="Yan M."/>
            <person name="Riley R."/>
            <person name="Champramary S."/>
            <person name="Plett K.L."/>
            <person name="Tsai I.J."/>
            <person name="Slot J."/>
            <person name="Sipos G."/>
            <person name="Plett J."/>
            <person name="Nagy L.G."/>
            <person name="Grigoriev I.V."/>
        </authorList>
    </citation>
    <scope>NUCLEOTIDE SEQUENCE</scope>
    <source>
        <strain evidence="3">CCBAS 213</strain>
    </source>
</reference>
<evidence type="ECO:0000256" key="1">
    <source>
        <dbReference type="SAM" id="MobiDB-lite"/>
    </source>
</evidence>
<evidence type="ECO:0000313" key="4">
    <source>
        <dbReference type="Proteomes" id="UP001175211"/>
    </source>
</evidence>
<protein>
    <recommendedName>
        <fullName evidence="5">Transmembrane protein</fullName>
    </recommendedName>
</protein>
<organism evidence="3 4">
    <name type="scientific">Armillaria tabescens</name>
    <name type="common">Ringless honey mushroom</name>
    <name type="synonym">Agaricus tabescens</name>
    <dbReference type="NCBI Taxonomy" id="1929756"/>
    <lineage>
        <taxon>Eukaryota</taxon>
        <taxon>Fungi</taxon>
        <taxon>Dikarya</taxon>
        <taxon>Basidiomycota</taxon>
        <taxon>Agaricomycotina</taxon>
        <taxon>Agaricomycetes</taxon>
        <taxon>Agaricomycetidae</taxon>
        <taxon>Agaricales</taxon>
        <taxon>Marasmiineae</taxon>
        <taxon>Physalacriaceae</taxon>
        <taxon>Desarmillaria</taxon>
    </lineage>
</organism>
<feature type="transmembrane region" description="Helical" evidence="2">
    <location>
        <begin position="104"/>
        <end position="126"/>
    </location>
</feature>
<feature type="region of interest" description="Disordered" evidence="1">
    <location>
        <begin position="55"/>
        <end position="79"/>
    </location>
</feature>
<comment type="caution">
    <text evidence="3">The sequence shown here is derived from an EMBL/GenBank/DDBJ whole genome shotgun (WGS) entry which is preliminary data.</text>
</comment>
<dbReference type="EMBL" id="JAUEPS010000104">
    <property type="protein sequence ID" value="KAK0437752.1"/>
    <property type="molecule type" value="Genomic_DNA"/>
</dbReference>
<keyword evidence="2" id="KW-0812">Transmembrane</keyword>
<dbReference type="AlphaFoldDB" id="A0AA39J7T5"/>
<keyword evidence="4" id="KW-1185">Reference proteome</keyword>
<evidence type="ECO:0008006" key="5">
    <source>
        <dbReference type="Google" id="ProtNLM"/>
    </source>
</evidence>
<name>A0AA39J7T5_ARMTA</name>
<dbReference type="RefSeq" id="XP_060322696.1">
    <property type="nucleotide sequence ID" value="XM_060474836.1"/>
</dbReference>
<accession>A0AA39J7T5</accession>
<evidence type="ECO:0000313" key="3">
    <source>
        <dbReference type="EMBL" id="KAK0437752.1"/>
    </source>
</evidence>
<keyword evidence="2" id="KW-1133">Transmembrane helix</keyword>
<evidence type="ECO:0000256" key="2">
    <source>
        <dbReference type="SAM" id="Phobius"/>
    </source>
</evidence>
<proteinExistence type="predicted"/>
<sequence length="135" mass="16187">MVDDVLKYVIRRTMGGEAKTGRRKNVKPYTKTLRIRRLVTLIRLWRHHHLHSIKRRKLEHQKEQKSRYAASPKRSPRSLPLKHHTIWRPLLKLRRLLFQYHQSFGAAILGVTVYLCYAIICTPHMVNDCNRCRRV</sequence>
<dbReference type="Proteomes" id="UP001175211">
    <property type="component" value="Unassembled WGS sequence"/>
</dbReference>